<evidence type="ECO:0000256" key="1">
    <source>
        <dbReference type="SAM" id="MobiDB-lite"/>
    </source>
</evidence>
<feature type="region of interest" description="Disordered" evidence="1">
    <location>
        <begin position="54"/>
        <end position="92"/>
    </location>
</feature>
<dbReference type="EMBL" id="JBHLUD010000013">
    <property type="protein sequence ID" value="MFC0546388.1"/>
    <property type="molecule type" value="Genomic_DNA"/>
</dbReference>
<keyword evidence="4" id="KW-1185">Reference proteome</keyword>
<feature type="compositionally biased region" description="Basic and acidic residues" evidence="1">
    <location>
        <begin position="65"/>
        <end position="91"/>
    </location>
</feature>
<proteinExistence type="predicted"/>
<dbReference type="Proteomes" id="UP001589810">
    <property type="component" value="Unassembled WGS sequence"/>
</dbReference>
<feature type="compositionally biased region" description="Basic residues" evidence="1">
    <location>
        <begin position="54"/>
        <end position="64"/>
    </location>
</feature>
<sequence length="179" mass="19953">MDEVETMTEAGAKAGEAVGRAVRAARRKAARAGQAGIERTHELVEFANEEFKPTRKAARRMAKQARRDLRRTTDQARKDLKRSTGKARAEAVRNANQIRKQARKVAEDLANTVDPRPKRRRRWPWLLGLVLAGGAATAVVLSRRPREVRLQDVRDDAPGSVHVPEPARNGQEAPRTADK</sequence>
<keyword evidence="2" id="KW-1133">Transmembrane helix</keyword>
<keyword evidence="2" id="KW-0812">Transmembrane</keyword>
<evidence type="ECO:0000313" key="3">
    <source>
        <dbReference type="EMBL" id="MFC0546388.1"/>
    </source>
</evidence>
<evidence type="ECO:0000313" key="4">
    <source>
        <dbReference type="Proteomes" id="UP001589810"/>
    </source>
</evidence>
<name>A0ABV6N1G5_9PSEU</name>
<accession>A0ABV6N1G5</accession>
<keyword evidence="2" id="KW-0472">Membrane</keyword>
<evidence type="ECO:0008006" key="5">
    <source>
        <dbReference type="Google" id="ProtNLM"/>
    </source>
</evidence>
<feature type="transmembrane region" description="Helical" evidence="2">
    <location>
        <begin position="123"/>
        <end position="141"/>
    </location>
</feature>
<reference evidence="3 4" key="1">
    <citation type="submission" date="2024-09" db="EMBL/GenBank/DDBJ databases">
        <authorList>
            <person name="Sun Q."/>
            <person name="Mori K."/>
        </authorList>
    </citation>
    <scope>NUCLEOTIDE SEQUENCE [LARGE SCALE GENOMIC DNA]</scope>
    <source>
        <strain evidence="3 4">TBRC 1432</strain>
    </source>
</reference>
<protein>
    <recommendedName>
        <fullName evidence="5">DUF3618 domain-containing protein</fullName>
    </recommendedName>
</protein>
<gene>
    <name evidence="3" type="ORF">ACFFH7_33080</name>
</gene>
<organism evidence="3 4">
    <name type="scientific">Kutzneria chonburiensis</name>
    <dbReference type="NCBI Taxonomy" id="1483604"/>
    <lineage>
        <taxon>Bacteria</taxon>
        <taxon>Bacillati</taxon>
        <taxon>Actinomycetota</taxon>
        <taxon>Actinomycetes</taxon>
        <taxon>Pseudonocardiales</taxon>
        <taxon>Pseudonocardiaceae</taxon>
        <taxon>Kutzneria</taxon>
    </lineage>
</organism>
<dbReference type="RefSeq" id="WP_273936636.1">
    <property type="nucleotide sequence ID" value="NZ_CP097263.1"/>
</dbReference>
<feature type="region of interest" description="Disordered" evidence="1">
    <location>
        <begin position="150"/>
        <end position="179"/>
    </location>
</feature>
<comment type="caution">
    <text evidence="3">The sequence shown here is derived from an EMBL/GenBank/DDBJ whole genome shotgun (WGS) entry which is preliminary data.</text>
</comment>
<evidence type="ECO:0000256" key="2">
    <source>
        <dbReference type="SAM" id="Phobius"/>
    </source>
</evidence>